<organism evidence="2 3">
    <name type="scientific">Dyadobacter jejuensis</name>
    <dbReference type="NCBI Taxonomy" id="1082580"/>
    <lineage>
        <taxon>Bacteria</taxon>
        <taxon>Pseudomonadati</taxon>
        <taxon>Bacteroidota</taxon>
        <taxon>Cytophagia</taxon>
        <taxon>Cytophagales</taxon>
        <taxon>Spirosomataceae</taxon>
        <taxon>Dyadobacter</taxon>
    </lineage>
</organism>
<reference evidence="2 3" key="1">
    <citation type="submission" date="2018-03" db="EMBL/GenBank/DDBJ databases">
        <title>Genomic Encyclopedia of Archaeal and Bacterial Type Strains, Phase II (KMG-II): from individual species to whole genera.</title>
        <authorList>
            <person name="Goeker M."/>
        </authorList>
    </citation>
    <scope>NUCLEOTIDE SEQUENCE [LARGE SCALE GENOMIC DNA]</scope>
    <source>
        <strain evidence="2 3">DSM 100346</strain>
    </source>
</reference>
<feature type="transmembrane region" description="Helical" evidence="1">
    <location>
        <begin position="20"/>
        <end position="37"/>
    </location>
</feature>
<keyword evidence="1" id="KW-0472">Membrane</keyword>
<dbReference type="AlphaFoldDB" id="A0A316A5C7"/>
<dbReference type="EMBL" id="QGDT01000027">
    <property type="protein sequence ID" value="PWJ53091.1"/>
    <property type="molecule type" value="Genomic_DNA"/>
</dbReference>
<feature type="transmembrane region" description="Helical" evidence="1">
    <location>
        <begin position="100"/>
        <end position="116"/>
    </location>
</feature>
<evidence type="ECO:0000256" key="1">
    <source>
        <dbReference type="SAM" id="Phobius"/>
    </source>
</evidence>
<dbReference type="Proteomes" id="UP000245880">
    <property type="component" value="Unassembled WGS sequence"/>
</dbReference>
<gene>
    <name evidence="2" type="ORF">CLV98_12710</name>
</gene>
<evidence type="ECO:0000313" key="2">
    <source>
        <dbReference type="EMBL" id="PWJ53091.1"/>
    </source>
</evidence>
<accession>A0A316A5C7</accession>
<feature type="transmembrane region" description="Helical" evidence="1">
    <location>
        <begin position="73"/>
        <end position="94"/>
    </location>
</feature>
<evidence type="ECO:0000313" key="3">
    <source>
        <dbReference type="Proteomes" id="UP000245880"/>
    </source>
</evidence>
<proteinExistence type="predicted"/>
<keyword evidence="1" id="KW-1133">Transmembrane helix</keyword>
<keyword evidence="3" id="KW-1185">Reference proteome</keyword>
<protein>
    <submittedName>
        <fullName evidence="2">Uncharacterized protein</fullName>
    </submittedName>
</protein>
<comment type="caution">
    <text evidence="2">The sequence shown here is derived from an EMBL/GenBank/DDBJ whole genome shotgun (WGS) entry which is preliminary data.</text>
</comment>
<sequence>MKLLDIYRKVVSHFSTKSGLVNLSFYLIAAVVIWYLYDLKVLGILVLFFLSIFALSSFLSEMYFAFKGSFRGLDWTLTIPFVFVSITCLGAYYFLDLRTLGYIVVLSVIITCVTIFRS</sequence>
<name>A0A316A5C7_9BACT</name>
<feature type="transmembrane region" description="Helical" evidence="1">
    <location>
        <begin position="43"/>
        <end position="66"/>
    </location>
</feature>
<keyword evidence="1" id="KW-0812">Transmembrane</keyword>